<dbReference type="Pfam" id="PF03457">
    <property type="entry name" value="HA"/>
    <property type="match status" value="3"/>
</dbReference>
<reference evidence="3 4" key="1">
    <citation type="submission" date="2024-10" db="EMBL/GenBank/DDBJ databases">
        <title>Updated reference genomes for cyclostephanoid diatoms.</title>
        <authorList>
            <person name="Roberts W.R."/>
            <person name="Alverson A.J."/>
        </authorList>
    </citation>
    <scope>NUCLEOTIDE SEQUENCE [LARGE SCALE GENOMIC DNA]</scope>
    <source>
        <strain evidence="3 4">AJA228-03</strain>
    </source>
</reference>
<name>A0ABD3SCZ2_9STRA</name>
<evidence type="ECO:0000313" key="4">
    <source>
        <dbReference type="Proteomes" id="UP001530377"/>
    </source>
</evidence>
<keyword evidence="4" id="KW-1185">Reference proteome</keyword>
<dbReference type="InterPro" id="IPR005114">
    <property type="entry name" value="Helicase_assoc"/>
</dbReference>
<accession>A0ABD3SCZ2</accession>
<feature type="non-terminal residue" evidence="3">
    <location>
        <position position="1"/>
    </location>
</feature>
<organism evidence="3 4">
    <name type="scientific">Cyclostephanos tholiformis</name>
    <dbReference type="NCBI Taxonomy" id="382380"/>
    <lineage>
        <taxon>Eukaryota</taxon>
        <taxon>Sar</taxon>
        <taxon>Stramenopiles</taxon>
        <taxon>Ochrophyta</taxon>
        <taxon>Bacillariophyta</taxon>
        <taxon>Coscinodiscophyceae</taxon>
        <taxon>Thalassiosirophycidae</taxon>
        <taxon>Stephanodiscales</taxon>
        <taxon>Stephanodiscaceae</taxon>
        <taxon>Cyclostephanos</taxon>
    </lineage>
</organism>
<evidence type="ECO:0000313" key="3">
    <source>
        <dbReference type="EMBL" id="KAL3822301.1"/>
    </source>
</evidence>
<feature type="region of interest" description="Disordered" evidence="1">
    <location>
        <begin position="1"/>
        <end position="46"/>
    </location>
</feature>
<dbReference type="PANTHER" id="PTHR33418">
    <property type="entry name" value="HELICASE-ASSOCIATED"/>
    <property type="match status" value="1"/>
</dbReference>
<feature type="domain" description="Helicase-associated" evidence="2">
    <location>
        <begin position="236"/>
        <end position="303"/>
    </location>
</feature>
<dbReference type="PANTHER" id="PTHR33418:SF1">
    <property type="entry name" value="HELICASE-ASSOCIATED DOMAIN-CONTAINING PROTEIN"/>
    <property type="match status" value="1"/>
</dbReference>
<sequence length="450" mass="50436">VSKITSRRSKAVGENNNDEYEAAVPSLPPISAKAGASSSGKGSSGDVDATLQVASVGVAGDISEEFASHRSLDDKADEDGFDAAFGDGQDRWNAMLYQLLLYKAQRGDLNVPHNDAEYAELNAWVQTQRRHYQDNKTSSAFLNADRIAVLDAIDFQWNLRGDTLWQKNFDALVVFQAEHGHVKVPRLYDKNSKLGEWVTDQRRQLKFKGEGKPSTMTDERKAKLDELGFVWQVRDRTDWNDRYEKMLEFKKETGHCVVPQHYPPNRSLGKWVAKQREQYRFYQEGKHSFLTEERIDLLKAVDFVFQIKGRGANKSKSSKASRASKSERKSLAKMEKTSEDMENEKSNTDRSISQDSLNEPNPSNSSHFTHSDMNVMEMNPVHALPQLPTITQQQFLQANMDAIATHASNRQIMAAQLAAVLGLGGGGNSNALQLSDPAMAMLRADGTFRM</sequence>
<feature type="compositionally biased region" description="Low complexity" evidence="1">
    <location>
        <begin position="31"/>
        <end position="45"/>
    </location>
</feature>
<feature type="compositionally biased region" description="Polar residues" evidence="1">
    <location>
        <begin position="349"/>
        <end position="371"/>
    </location>
</feature>
<protein>
    <recommendedName>
        <fullName evidence="2">Helicase-associated domain-containing protein</fullName>
    </recommendedName>
</protein>
<proteinExistence type="predicted"/>
<dbReference type="AlphaFoldDB" id="A0ABD3SCZ2"/>
<evidence type="ECO:0000256" key="1">
    <source>
        <dbReference type="SAM" id="MobiDB-lite"/>
    </source>
</evidence>
<evidence type="ECO:0000259" key="2">
    <source>
        <dbReference type="Pfam" id="PF03457"/>
    </source>
</evidence>
<dbReference type="Proteomes" id="UP001530377">
    <property type="component" value="Unassembled WGS sequence"/>
</dbReference>
<feature type="region of interest" description="Disordered" evidence="1">
    <location>
        <begin position="312"/>
        <end position="371"/>
    </location>
</feature>
<dbReference type="Gene3D" id="6.10.140.530">
    <property type="match status" value="3"/>
</dbReference>
<feature type="compositionally biased region" description="Basic residues" evidence="1">
    <location>
        <begin position="1"/>
        <end position="10"/>
    </location>
</feature>
<feature type="compositionally biased region" description="Basic and acidic residues" evidence="1">
    <location>
        <begin position="324"/>
        <end position="348"/>
    </location>
</feature>
<dbReference type="EMBL" id="JALLPB020000069">
    <property type="protein sequence ID" value="KAL3822301.1"/>
    <property type="molecule type" value="Genomic_DNA"/>
</dbReference>
<feature type="domain" description="Helicase-associated" evidence="2">
    <location>
        <begin position="89"/>
        <end position="155"/>
    </location>
</feature>
<feature type="domain" description="Helicase-associated" evidence="2">
    <location>
        <begin position="162"/>
        <end position="229"/>
    </location>
</feature>
<comment type="caution">
    <text evidence="3">The sequence shown here is derived from an EMBL/GenBank/DDBJ whole genome shotgun (WGS) entry which is preliminary data.</text>
</comment>
<gene>
    <name evidence="3" type="ORF">ACHAXA_002616</name>
</gene>